<proteinExistence type="inferred from homology"/>
<dbReference type="Proteomes" id="UP001642483">
    <property type="component" value="Unassembled WGS sequence"/>
</dbReference>
<comment type="similarity">
    <text evidence="1 5">Belongs to the adenylate kinase family.</text>
</comment>
<evidence type="ECO:0000313" key="7">
    <source>
        <dbReference type="Proteomes" id="UP001642483"/>
    </source>
</evidence>
<dbReference type="PRINTS" id="PR00094">
    <property type="entry name" value="ADENYLTKNASE"/>
</dbReference>
<evidence type="ECO:0000256" key="5">
    <source>
        <dbReference type="RuleBase" id="RU003330"/>
    </source>
</evidence>
<dbReference type="CDD" id="cd22979">
    <property type="entry name" value="DD_AK8"/>
    <property type="match status" value="1"/>
</dbReference>
<organism evidence="6 7">
    <name type="scientific">Clavelina lepadiformis</name>
    <name type="common">Light-bulb sea squirt</name>
    <name type="synonym">Ascidia lepadiformis</name>
    <dbReference type="NCBI Taxonomy" id="159417"/>
    <lineage>
        <taxon>Eukaryota</taxon>
        <taxon>Metazoa</taxon>
        <taxon>Chordata</taxon>
        <taxon>Tunicata</taxon>
        <taxon>Ascidiacea</taxon>
        <taxon>Aplousobranchia</taxon>
        <taxon>Clavelinidae</taxon>
        <taxon>Clavelina</taxon>
    </lineage>
</organism>
<dbReference type="Gene3D" id="1.20.890.10">
    <property type="entry name" value="cAMP-dependent protein kinase regulatory subunit, dimerization-anchoring domain"/>
    <property type="match status" value="1"/>
</dbReference>
<dbReference type="Gene3D" id="3.40.50.300">
    <property type="entry name" value="P-loop containing nucleotide triphosphate hydrolases"/>
    <property type="match status" value="2"/>
</dbReference>
<dbReference type="InterPro" id="IPR000850">
    <property type="entry name" value="Adenylat/UMP-CMP_kin"/>
</dbReference>
<dbReference type="SUPFAM" id="SSF52540">
    <property type="entry name" value="P-loop containing nucleoside triphosphate hydrolases"/>
    <property type="match status" value="2"/>
</dbReference>
<keyword evidence="4 5" id="KW-0418">Kinase</keyword>
<dbReference type="Pfam" id="PF00406">
    <property type="entry name" value="ADK"/>
    <property type="match status" value="2"/>
</dbReference>
<sequence>MDATKKPLRIPPDFGVYAEEHGIFDMYKRLMCQLIVDRPDDPIQFIIDWMKRDNNDVSRIAMIGPPASGKSGISAALSKKINSVHVTGEGLLDDDLSDAAHEAKSYISKSQPVPDTLWVQLIKDRLKRKDCIRRGYVLEGFPQNRQQAIELQSLGIMLKHVVVLDAPSTMLVERQAGKRVDPITGDVYHTTFDWPQDSTIQARLLEPDGISEVETRKRLAEYSRQIDGVLASYPDIHMKVNADQPKIDVLAQVLSYINIQQRSVAPHTPRVLLIGPIGCGKSTMAKKLAEKYKIVDVSCGTLIKEQIAGEAKLGEAVREYVQEGTRVPNNLVCKIVADRLTELDASTKGWVLHGFPITMTQAQGLADVGLRPNRIFFMDIPDDCVIERLCYRLTDPISGERYHTLYHPPRSSDVKQRCKQHLKDSEESVRHYLNEYHSYSEELSEFYWDDGAVRINADQDPQTVFEFIESILVNPLPKKLGKE</sequence>
<dbReference type="SUPFAM" id="SSF47391">
    <property type="entry name" value="Dimerization-anchoring domain of cAMP-dependent PK regulatory subunit"/>
    <property type="match status" value="1"/>
</dbReference>
<protein>
    <recommendedName>
        <fullName evidence="8">Adenylate kinase</fullName>
    </recommendedName>
</protein>
<dbReference type="InterPro" id="IPR036193">
    <property type="entry name" value="ADK_active_lid_dom_sf"/>
</dbReference>
<gene>
    <name evidence="6" type="ORF">CVLEPA_LOCUS9461</name>
</gene>
<comment type="caution">
    <text evidence="6">The sequence shown here is derived from an EMBL/GenBank/DDBJ whole genome shotgun (WGS) entry which is preliminary data.</text>
</comment>
<name>A0ABP0FLB0_CLALP</name>
<evidence type="ECO:0000256" key="1">
    <source>
        <dbReference type="ARBA" id="ARBA00007220"/>
    </source>
</evidence>
<dbReference type="InterPro" id="IPR027417">
    <property type="entry name" value="P-loop_NTPase"/>
</dbReference>
<reference evidence="6 7" key="1">
    <citation type="submission" date="2024-02" db="EMBL/GenBank/DDBJ databases">
        <authorList>
            <person name="Daric V."/>
            <person name="Darras S."/>
        </authorList>
    </citation>
    <scope>NUCLEOTIDE SEQUENCE [LARGE SCALE GENOMIC DNA]</scope>
</reference>
<keyword evidence="2 5" id="KW-0808">Transferase</keyword>
<keyword evidence="7" id="KW-1185">Reference proteome</keyword>
<evidence type="ECO:0000313" key="6">
    <source>
        <dbReference type="EMBL" id="CAK8679207.1"/>
    </source>
</evidence>
<dbReference type="HAMAP" id="MF_00235">
    <property type="entry name" value="Adenylate_kinase_Adk"/>
    <property type="match status" value="1"/>
</dbReference>
<evidence type="ECO:0000256" key="4">
    <source>
        <dbReference type="ARBA" id="ARBA00022777"/>
    </source>
</evidence>
<dbReference type="SUPFAM" id="SSF57774">
    <property type="entry name" value="Microbial and mitochondrial ADK, insert 'zinc finger' domain"/>
    <property type="match status" value="2"/>
</dbReference>
<dbReference type="PANTHER" id="PTHR23359">
    <property type="entry name" value="NUCLEOTIDE KINASE"/>
    <property type="match status" value="1"/>
</dbReference>
<evidence type="ECO:0000256" key="3">
    <source>
        <dbReference type="ARBA" id="ARBA00022741"/>
    </source>
</evidence>
<evidence type="ECO:0000256" key="2">
    <source>
        <dbReference type="ARBA" id="ARBA00022679"/>
    </source>
</evidence>
<accession>A0ABP0FLB0</accession>
<evidence type="ECO:0008006" key="8">
    <source>
        <dbReference type="Google" id="ProtNLM"/>
    </source>
</evidence>
<dbReference type="CDD" id="cd01428">
    <property type="entry name" value="ADK"/>
    <property type="match status" value="2"/>
</dbReference>
<keyword evidence="3" id="KW-0547">Nucleotide-binding</keyword>
<dbReference type="EMBL" id="CAWYQH010000057">
    <property type="protein sequence ID" value="CAK8679207.1"/>
    <property type="molecule type" value="Genomic_DNA"/>
</dbReference>